<evidence type="ECO:0000313" key="1">
    <source>
        <dbReference type="EMBL" id="MFC3976902.1"/>
    </source>
</evidence>
<dbReference type="InterPro" id="IPR011486">
    <property type="entry name" value="BBP2"/>
</dbReference>
<dbReference type="RefSeq" id="WP_241297449.1">
    <property type="nucleotide sequence ID" value="NZ_JAKZGR010000021.1"/>
</dbReference>
<proteinExistence type="predicted"/>
<reference evidence="2" key="1">
    <citation type="journal article" date="2019" name="Int. J. Syst. Evol. Microbiol.">
        <title>The Global Catalogue of Microorganisms (GCM) 10K type strain sequencing project: providing services to taxonomists for standard genome sequencing and annotation.</title>
        <authorList>
            <consortium name="The Broad Institute Genomics Platform"/>
            <consortium name="The Broad Institute Genome Sequencing Center for Infectious Disease"/>
            <person name="Wu L."/>
            <person name="Ma J."/>
        </authorList>
    </citation>
    <scope>NUCLEOTIDE SEQUENCE [LARGE SCALE GENOMIC DNA]</scope>
    <source>
        <strain evidence="2">CECT 8551</strain>
    </source>
</reference>
<dbReference type="EMBL" id="JBHSAV010000051">
    <property type="protein sequence ID" value="MFC3976902.1"/>
    <property type="molecule type" value="Genomic_DNA"/>
</dbReference>
<organism evidence="1 2">
    <name type="scientific">Belliella kenyensis</name>
    <dbReference type="NCBI Taxonomy" id="1472724"/>
    <lineage>
        <taxon>Bacteria</taxon>
        <taxon>Pseudomonadati</taxon>
        <taxon>Bacteroidota</taxon>
        <taxon>Cytophagia</taxon>
        <taxon>Cytophagales</taxon>
        <taxon>Cyclobacteriaceae</taxon>
        <taxon>Belliella</taxon>
    </lineage>
</organism>
<dbReference type="Proteomes" id="UP001595766">
    <property type="component" value="Unassembled WGS sequence"/>
</dbReference>
<keyword evidence="2" id="KW-1185">Reference proteome</keyword>
<protein>
    <submittedName>
        <fullName evidence="1">Outer membrane beta-barrel protein</fullName>
    </submittedName>
</protein>
<dbReference type="SUPFAM" id="SSF56935">
    <property type="entry name" value="Porins"/>
    <property type="match status" value="1"/>
</dbReference>
<accession>A0ABV8EKQ8</accession>
<sequence length="346" mass="39650">MFRVVFILLFFFSLDCNSQHDQKLTWSGYLETYYSYDFNKPDDHLRPDFLYNFKRHNEFSVNLALLTASYQDEYIRSTVGLMLGNYAQYNLASEPVWAQMVYEASVGFKLMDKLWLDVGVMPSDIGFESAIGATCWHLSRSLLAENSPYFLTGARLSYEASDKLDLMLWATNGWQNIQREHRVQGLGLSFAVDYAVNEKLNLHYANYLGNQDVNPGGEFRVFNNLFGKYNFGSWGFILGVDAGWETTVFSQVNQWRGITASIRRELNEKWYVAGRAEYYKDRQAVILAEGMKLNGFSANLDYHVSSQGLIRFEVRQFFGEDAYFAIPGASFSKGNTAVTTSFSISF</sequence>
<comment type="caution">
    <text evidence="1">The sequence shown here is derived from an EMBL/GenBank/DDBJ whole genome shotgun (WGS) entry which is preliminary data.</text>
</comment>
<gene>
    <name evidence="1" type="ORF">ACFOUP_11000</name>
</gene>
<dbReference type="Pfam" id="PF07642">
    <property type="entry name" value="BBP2"/>
    <property type="match status" value="1"/>
</dbReference>
<evidence type="ECO:0000313" key="2">
    <source>
        <dbReference type="Proteomes" id="UP001595766"/>
    </source>
</evidence>
<name>A0ABV8EKQ8_9BACT</name>